<dbReference type="GO" id="GO:0000145">
    <property type="term" value="C:exocyst"/>
    <property type="evidence" value="ECO:0007669"/>
    <property type="project" value="InterPro"/>
</dbReference>
<dbReference type="CDD" id="cd14683">
    <property type="entry name" value="PH-EXOC1"/>
    <property type="match status" value="1"/>
</dbReference>
<dbReference type="EMBL" id="GFXV01000989">
    <property type="protein sequence ID" value="MBW12794.1"/>
    <property type="molecule type" value="Transcribed_RNA"/>
</dbReference>
<evidence type="ECO:0000256" key="4">
    <source>
        <dbReference type="ARBA" id="ARBA00023054"/>
    </source>
</evidence>
<keyword evidence="4 5" id="KW-0175">Coiled coil</keyword>
<feature type="domain" description="Exocyst complex component Sec3 PIP2-binding N-terminal" evidence="6">
    <location>
        <begin position="31"/>
        <end position="120"/>
    </location>
</feature>
<evidence type="ECO:0000259" key="6">
    <source>
        <dbReference type="SMART" id="SM01313"/>
    </source>
</evidence>
<dbReference type="Pfam" id="PF09763">
    <property type="entry name" value="Sec3_CC"/>
    <property type="match status" value="1"/>
</dbReference>
<evidence type="ECO:0000256" key="5">
    <source>
        <dbReference type="SAM" id="Coils"/>
    </source>
</evidence>
<dbReference type="PANTHER" id="PTHR16092:SF14">
    <property type="entry name" value="EXOCYST COMPLEX COMPONENT 1 ISOFORM X1"/>
    <property type="match status" value="1"/>
</dbReference>
<proteinExistence type="inferred from homology"/>
<dbReference type="OrthoDB" id="27109at2759"/>
<dbReference type="GO" id="GO:0005546">
    <property type="term" value="F:phosphatidylinositol-4,5-bisphosphate binding"/>
    <property type="evidence" value="ECO:0007669"/>
    <property type="project" value="TreeGrafter"/>
</dbReference>
<keyword evidence="3" id="KW-0268">Exocytosis</keyword>
<dbReference type="Pfam" id="PF20654">
    <property type="entry name" value="Sec3_C-term"/>
    <property type="match status" value="1"/>
</dbReference>
<sequence>MATARQILQQEIFDQCDQKLLAFVGVSNDSKKKKFGYLCLSDTKEPPSNIYIHQIKFDNKVVKKKRIWSLNELITVDGKTSSQDCLEIELTLDKPYKWVATNNQERKIFLISLWKQCASYVFDKKPEFKNLPLDWTSGDLVVLPADRKSKLSLAVSPIISAEDFQPLSEKEEQDLELLMKECGFAAKDAKAFTDMLATQLMALDGENVQSVLASEPQVTKLMDQLETAIQEIEKVESALDMYDETLRHVRDTIDKMDQKNANIQTANKNNEKLLNELQKVIHQLELSPKHQLALTDADLTTSTGLRDAIEAAKELQAVMNAQIHPALVRLKAIQEQRRRFEKWKAKFSQILSRHLNNLFIHMGNDIGETKRNSNNELTIMKHTSLHRELAAYTELMHWCKAMDRKSFMALNKVYTSSLSKLYERDIKLFLEDAKLRINAGHLSNSKEDIRKSTGPPSDWLLGVDKEFWTQESDAQERQRFDQVLETVLSELEPICLSEQNFCVSFFQLDILCSTTKNTQTTLDGADVKSNQEILPSLPKTKIEKKINEEVRKMMGEIFACIEPELIGFIQYHERMDSTYSMAVLVRLGRHVMSANDTGSFLSMTYGSALVHVKRNYDKLMHAHLKSIQDVRIIKKSKCGILPFVANFEYFAKTAEQIFKGTERRTDLDKWYVKLLIVMFETIHSIASEHPKTPAEVIRMENFHHLYALLSQLKIGILDQFRKDAKQKYSEALSAYVTRYFGRPLEKLNLFFEGVQAKVAQGIKESEVGYQVAFSKQELRKVTKEYHGREVKKGLDHLYKKVEKHLSEEENLLQVVWRAMQEEFIQQYKYIEDLIQRCYPGSMISLEFSIEDLLQYFSEIARSH</sequence>
<dbReference type="PANTHER" id="PTHR16092">
    <property type="entry name" value="SEC3/SYNTAXIN-RELATED"/>
    <property type="match status" value="1"/>
</dbReference>
<dbReference type="Gene3D" id="2.30.29.90">
    <property type="match status" value="1"/>
</dbReference>
<dbReference type="SMART" id="SM01313">
    <property type="entry name" value="Sec3-PIP2_bind"/>
    <property type="match status" value="1"/>
</dbReference>
<dbReference type="GO" id="GO:0006887">
    <property type="term" value="P:exocytosis"/>
    <property type="evidence" value="ECO:0007669"/>
    <property type="project" value="UniProtKB-KW"/>
</dbReference>
<evidence type="ECO:0000256" key="3">
    <source>
        <dbReference type="ARBA" id="ARBA00022483"/>
    </source>
</evidence>
<keyword evidence="2" id="KW-0813">Transport</keyword>
<dbReference type="AlphaFoldDB" id="A0A2H8TFD1"/>
<comment type="similarity">
    <text evidence="1">Belongs to the SEC3 family.</text>
</comment>
<feature type="coiled-coil region" evidence="5">
    <location>
        <begin position="218"/>
        <end position="287"/>
    </location>
</feature>
<protein>
    <submittedName>
        <fullName evidence="7">Exocyst complex component 1</fullName>
    </submittedName>
</protein>
<gene>
    <name evidence="7" type="primary">sec3_3</name>
</gene>
<dbReference type="InterPro" id="IPR028258">
    <property type="entry name" value="Sec3-PIP2_bind"/>
</dbReference>
<dbReference type="InterPro" id="IPR019160">
    <property type="entry name" value="Sec3_CC"/>
</dbReference>
<organism evidence="7">
    <name type="scientific">Melanaphis sacchari</name>
    <dbReference type="NCBI Taxonomy" id="742174"/>
    <lineage>
        <taxon>Eukaryota</taxon>
        <taxon>Metazoa</taxon>
        <taxon>Ecdysozoa</taxon>
        <taxon>Arthropoda</taxon>
        <taxon>Hexapoda</taxon>
        <taxon>Insecta</taxon>
        <taxon>Pterygota</taxon>
        <taxon>Neoptera</taxon>
        <taxon>Paraneoptera</taxon>
        <taxon>Hemiptera</taxon>
        <taxon>Sternorrhyncha</taxon>
        <taxon>Aphidomorpha</taxon>
        <taxon>Aphidoidea</taxon>
        <taxon>Aphididae</taxon>
        <taxon>Aphidini</taxon>
        <taxon>Melanaphis</taxon>
    </lineage>
</organism>
<name>A0A2H8TFD1_9HEMI</name>
<dbReference type="Pfam" id="PF15277">
    <property type="entry name" value="Sec3-PIP2_bind"/>
    <property type="match status" value="1"/>
</dbReference>
<dbReference type="InterPro" id="IPR048628">
    <property type="entry name" value="Sec3_C"/>
</dbReference>
<dbReference type="GO" id="GO:0006893">
    <property type="term" value="P:Golgi to plasma membrane transport"/>
    <property type="evidence" value="ECO:0007669"/>
    <property type="project" value="TreeGrafter"/>
</dbReference>
<accession>A0A2H8TFD1</accession>
<evidence type="ECO:0000256" key="1">
    <source>
        <dbReference type="ARBA" id="ARBA00006518"/>
    </source>
</evidence>
<reference evidence="7" key="1">
    <citation type="submission" date="2017-10" db="EMBL/GenBank/DDBJ databases">
        <title>Transcriptome Assembly of Sugarcane Aphid Adults.</title>
        <authorList>
            <person name="Scully E.D."/>
            <person name="Palmer N.A."/>
            <person name="Geib S.M."/>
            <person name="Sarath G."/>
            <person name="Sattler S.E."/>
        </authorList>
    </citation>
    <scope>NUCLEOTIDE SEQUENCE</scope>
    <source>
        <tissue evidence="7">Whole body</tissue>
    </source>
</reference>
<evidence type="ECO:0000256" key="2">
    <source>
        <dbReference type="ARBA" id="ARBA00022448"/>
    </source>
</evidence>
<evidence type="ECO:0000313" key="7">
    <source>
        <dbReference type="EMBL" id="MBW12794.1"/>
    </source>
</evidence>
<dbReference type="GO" id="GO:0005886">
    <property type="term" value="C:plasma membrane"/>
    <property type="evidence" value="ECO:0007669"/>
    <property type="project" value="TreeGrafter"/>
</dbReference>